<evidence type="ECO:0000256" key="1">
    <source>
        <dbReference type="ARBA" id="ARBA00022676"/>
    </source>
</evidence>
<dbReference type="AlphaFoldDB" id="A0A7W9QDY6"/>
<dbReference type="RefSeq" id="WP_312866977.1">
    <property type="nucleotide sequence ID" value="NZ_JACHJL010000011.1"/>
</dbReference>
<dbReference type="EMBL" id="JACHJL010000011">
    <property type="protein sequence ID" value="MBB5937467.1"/>
    <property type="molecule type" value="Genomic_DNA"/>
</dbReference>
<dbReference type="InterPro" id="IPR050194">
    <property type="entry name" value="Glycosyltransferase_grp1"/>
</dbReference>
<organism evidence="5 6">
    <name type="scientific">Streptomyces zagrosensis</name>
    <dbReference type="NCBI Taxonomy" id="1042984"/>
    <lineage>
        <taxon>Bacteria</taxon>
        <taxon>Bacillati</taxon>
        <taxon>Actinomycetota</taxon>
        <taxon>Actinomycetes</taxon>
        <taxon>Kitasatosporales</taxon>
        <taxon>Streptomycetaceae</taxon>
        <taxon>Streptomyces</taxon>
    </lineage>
</organism>
<dbReference type="PANTHER" id="PTHR45947">
    <property type="entry name" value="SULFOQUINOVOSYL TRANSFERASE SQD2"/>
    <property type="match status" value="1"/>
</dbReference>
<dbReference type="GO" id="GO:0016758">
    <property type="term" value="F:hexosyltransferase activity"/>
    <property type="evidence" value="ECO:0007669"/>
    <property type="project" value="TreeGrafter"/>
</dbReference>
<dbReference type="GO" id="GO:1901137">
    <property type="term" value="P:carbohydrate derivative biosynthetic process"/>
    <property type="evidence" value="ECO:0007669"/>
    <property type="project" value="UniProtKB-ARBA"/>
</dbReference>
<dbReference type="InterPro" id="IPR001296">
    <property type="entry name" value="Glyco_trans_1"/>
</dbReference>
<sequence length="386" mass="40568">MSRTVSSPPAPLIGPDPLHAVQVLGSGASGSGVHVRSLAAGLVARGLRVTVCGPESAELAYEFGAAGAQFVRVGPCADVESLTALRAVCADAGLVHAHGTKAGLLASLALGGRRTPLVVTWHTKSTAKGARARVLQLAERRVARAARIALGASSDLVDRARQRGARDARLAPVAVPAPRWLPQEEDRRQHKARAELGAVERPLLFTVGRLEENRGHDVLLDAVWAWRSYDPAPLLVIAGEGPGRAWLQGRIEAEGLPVRLLGRRDDVTELLAAADVAVLPSRWEARSLFAQEALHAGVPLVATAVGGVPELVGDAAELVPYGDPQALARAVLGLLADPARREHLAATGRAQADCWPTEDDTVAHVLGIYDELTHTSAPGSRAVRPH</sequence>
<dbReference type="SUPFAM" id="SSF53756">
    <property type="entry name" value="UDP-Glycosyltransferase/glycogen phosphorylase"/>
    <property type="match status" value="1"/>
</dbReference>
<keyword evidence="2 5" id="KW-0808">Transferase</keyword>
<keyword evidence="6" id="KW-1185">Reference proteome</keyword>
<evidence type="ECO:0000256" key="2">
    <source>
        <dbReference type="ARBA" id="ARBA00022679"/>
    </source>
</evidence>
<protein>
    <submittedName>
        <fullName evidence="5">Glycosyltransferase involved in cell wall biosynthesis</fullName>
    </submittedName>
</protein>
<dbReference type="Proteomes" id="UP000588098">
    <property type="component" value="Unassembled WGS sequence"/>
</dbReference>
<name>A0A7W9QDY6_9ACTN</name>
<proteinExistence type="predicted"/>
<reference evidence="5 6" key="1">
    <citation type="submission" date="2020-08" db="EMBL/GenBank/DDBJ databases">
        <title>Genomic Encyclopedia of Type Strains, Phase III (KMG-III): the genomes of soil and plant-associated and newly described type strains.</title>
        <authorList>
            <person name="Whitman W."/>
        </authorList>
    </citation>
    <scope>NUCLEOTIDE SEQUENCE [LARGE SCALE GENOMIC DNA]</scope>
    <source>
        <strain evidence="5 6">CECT 8305</strain>
    </source>
</reference>
<evidence type="ECO:0000259" key="3">
    <source>
        <dbReference type="Pfam" id="PF00534"/>
    </source>
</evidence>
<feature type="domain" description="Glycosyltransferase subfamily 4-like N-terminal" evidence="4">
    <location>
        <begin position="29"/>
        <end position="174"/>
    </location>
</feature>
<evidence type="ECO:0000313" key="5">
    <source>
        <dbReference type="EMBL" id="MBB5937467.1"/>
    </source>
</evidence>
<evidence type="ECO:0000259" key="4">
    <source>
        <dbReference type="Pfam" id="PF13579"/>
    </source>
</evidence>
<dbReference type="Gene3D" id="3.40.50.2000">
    <property type="entry name" value="Glycogen Phosphorylase B"/>
    <property type="match status" value="2"/>
</dbReference>
<keyword evidence="1" id="KW-0328">Glycosyltransferase</keyword>
<dbReference type="Pfam" id="PF13579">
    <property type="entry name" value="Glyco_trans_4_4"/>
    <property type="match status" value="1"/>
</dbReference>
<dbReference type="InterPro" id="IPR028098">
    <property type="entry name" value="Glyco_trans_4-like_N"/>
</dbReference>
<dbReference type="CDD" id="cd03801">
    <property type="entry name" value="GT4_PimA-like"/>
    <property type="match status" value="1"/>
</dbReference>
<dbReference type="Pfam" id="PF00534">
    <property type="entry name" value="Glycos_transf_1"/>
    <property type="match status" value="1"/>
</dbReference>
<evidence type="ECO:0000313" key="6">
    <source>
        <dbReference type="Proteomes" id="UP000588098"/>
    </source>
</evidence>
<dbReference type="PANTHER" id="PTHR45947:SF3">
    <property type="entry name" value="SULFOQUINOVOSYL TRANSFERASE SQD2"/>
    <property type="match status" value="1"/>
</dbReference>
<comment type="caution">
    <text evidence="5">The sequence shown here is derived from an EMBL/GenBank/DDBJ whole genome shotgun (WGS) entry which is preliminary data.</text>
</comment>
<gene>
    <name evidence="5" type="ORF">FHS42_004546</name>
</gene>
<accession>A0A7W9QDY6</accession>
<feature type="domain" description="Glycosyl transferase family 1" evidence="3">
    <location>
        <begin position="193"/>
        <end position="350"/>
    </location>
</feature>